<dbReference type="AlphaFoldDB" id="A0A9P1N9Z0"/>
<keyword evidence="3" id="KW-1185">Reference proteome</keyword>
<keyword evidence="1" id="KW-0732">Signal</keyword>
<reference evidence="2" key="1">
    <citation type="submission" date="2022-11" db="EMBL/GenBank/DDBJ databases">
        <authorList>
            <person name="Kikuchi T."/>
        </authorList>
    </citation>
    <scope>NUCLEOTIDE SEQUENCE</scope>
    <source>
        <strain evidence="2">PS1010</strain>
    </source>
</reference>
<dbReference type="EMBL" id="CANHGI010000006">
    <property type="protein sequence ID" value="CAI5456639.1"/>
    <property type="molecule type" value="Genomic_DNA"/>
</dbReference>
<evidence type="ECO:0008006" key="4">
    <source>
        <dbReference type="Google" id="ProtNLM"/>
    </source>
</evidence>
<evidence type="ECO:0000313" key="2">
    <source>
        <dbReference type="EMBL" id="CAI5456639.1"/>
    </source>
</evidence>
<dbReference type="Proteomes" id="UP001152747">
    <property type="component" value="Unassembled WGS sequence"/>
</dbReference>
<accession>A0A9P1N9Z0</accession>
<sequence>MKMKLLVLSFLFLFFSPDFVFSTAIGSILDYEGDHQQANPIECLLKTQRNSSIIYTEKEIEELNVIHNKLVEDCISKISKTNSKVHGFEKEITEKIVQAMELDIRVNNCHITLLLENAEEVKSCEKSMRLSESFCDSWWGKNGCVIALREKYCGLELTVERRDVLGFILKRQKECIDLYYNKN</sequence>
<name>A0A9P1N9Z0_9PELO</name>
<gene>
    <name evidence="2" type="ORF">CAMP_LOCUS19276</name>
</gene>
<feature type="signal peptide" evidence="1">
    <location>
        <begin position="1"/>
        <end position="22"/>
    </location>
</feature>
<protein>
    <recommendedName>
        <fullName evidence="4">DUF19 domain-containing protein</fullName>
    </recommendedName>
</protein>
<evidence type="ECO:0000313" key="3">
    <source>
        <dbReference type="Proteomes" id="UP001152747"/>
    </source>
</evidence>
<comment type="caution">
    <text evidence="2">The sequence shown here is derived from an EMBL/GenBank/DDBJ whole genome shotgun (WGS) entry which is preliminary data.</text>
</comment>
<proteinExistence type="predicted"/>
<evidence type="ECO:0000256" key="1">
    <source>
        <dbReference type="SAM" id="SignalP"/>
    </source>
</evidence>
<feature type="chain" id="PRO_5040508971" description="DUF19 domain-containing protein" evidence="1">
    <location>
        <begin position="23"/>
        <end position="183"/>
    </location>
</feature>
<organism evidence="2 3">
    <name type="scientific">Caenorhabditis angaria</name>
    <dbReference type="NCBI Taxonomy" id="860376"/>
    <lineage>
        <taxon>Eukaryota</taxon>
        <taxon>Metazoa</taxon>
        <taxon>Ecdysozoa</taxon>
        <taxon>Nematoda</taxon>
        <taxon>Chromadorea</taxon>
        <taxon>Rhabditida</taxon>
        <taxon>Rhabditina</taxon>
        <taxon>Rhabditomorpha</taxon>
        <taxon>Rhabditoidea</taxon>
        <taxon>Rhabditidae</taxon>
        <taxon>Peloderinae</taxon>
        <taxon>Caenorhabditis</taxon>
    </lineage>
</organism>